<evidence type="ECO:0000313" key="5">
    <source>
        <dbReference type="Proteomes" id="UP000319769"/>
    </source>
</evidence>
<dbReference type="Pfam" id="PF00440">
    <property type="entry name" value="TetR_N"/>
    <property type="match status" value="1"/>
</dbReference>
<comment type="caution">
    <text evidence="4">The sequence shown here is derived from an EMBL/GenBank/DDBJ whole genome shotgun (WGS) entry which is preliminary data.</text>
</comment>
<dbReference type="PROSITE" id="PS01081">
    <property type="entry name" value="HTH_TETR_1"/>
    <property type="match status" value="1"/>
</dbReference>
<dbReference type="SUPFAM" id="SSF46689">
    <property type="entry name" value="Homeodomain-like"/>
    <property type="match status" value="1"/>
</dbReference>
<feature type="domain" description="HTH tetR-type" evidence="3">
    <location>
        <begin position="11"/>
        <end position="71"/>
    </location>
</feature>
<protein>
    <submittedName>
        <fullName evidence="4">TetR/AcrR family transcriptional regulator</fullName>
    </submittedName>
</protein>
<dbReference type="Proteomes" id="UP000319769">
    <property type="component" value="Unassembled WGS sequence"/>
</dbReference>
<dbReference type="PROSITE" id="PS50977">
    <property type="entry name" value="HTH_TETR_2"/>
    <property type="match status" value="1"/>
</dbReference>
<dbReference type="RefSeq" id="WP_144756645.1">
    <property type="nucleotide sequence ID" value="NZ_VMNW02000082.1"/>
</dbReference>
<organism evidence="4 5">
    <name type="scientific">Amycolatopsis acidicola</name>
    <dbReference type="NCBI Taxonomy" id="2596893"/>
    <lineage>
        <taxon>Bacteria</taxon>
        <taxon>Bacillati</taxon>
        <taxon>Actinomycetota</taxon>
        <taxon>Actinomycetes</taxon>
        <taxon>Pseudonocardiales</taxon>
        <taxon>Pseudonocardiaceae</taxon>
        <taxon>Amycolatopsis</taxon>
    </lineage>
</organism>
<keyword evidence="5" id="KW-1185">Reference proteome</keyword>
<name>A0A5N0USZ1_9PSEU</name>
<dbReference type="Gene3D" id="1.10.357.10">
    <property type="entry name" value="Tetracycline Repressor, domain 2"/>
    <property type="match status" value="1"/>
</dbReference>
<evidence type="ECO:0000256" key="1">
    <source>
        <dbReference type="ARBA" id="ARBA00023125"/>
    </source>
</evidence>
<dbReference type="AlphaFoldDB" id="A0A5N0USZ1"/>
<dbReference type="EMBL" id="VMNW02000082">
    <property type="protein sequence ID" value="KAA9152911.1"/>
    <property type="molecule type" value="Genomic_DNA"/>
</dbReference>
<accession>A0A5N0USZ1</accession>
<proteinExistence type="predicted"/>
<dbReference type="InterPro" id="IPR036271">
    <property type="entry name" value="Tet_transcr_reg_TetR-rel_C_sf"/>
</dbReference>
<gene>
    <name evidence="4" type="ORF">FPZ12_035970</name>
</gene>
<dbReference type="InterPro" id="IPR041678">
    <property type="entry name" value="TetR_C_16"/>
</dbReference>
<evidence type="ECO:0000259" key="3">
    <source>
        <dbReference type="PROSITE" id="PS50977"/>
    </source>
</evidence>
<evidence type="ECO:0000256" key="2">
    <source>
        <dbReference type="PROSITE-ProRule" id="PRU00335"/>
    </source>
</evidence>
<sequence>MARAGRRPGPNETREQIVAAARTQFAEQGYDGATIRGIAAAAGVNAALLHHFFGTKQQLFVAAMNFPVNPVDELPRLLAGPPGELGERIVRLFLGLWAEERSREPFLAILRSVTGNEQAATMMRQFLTRVVLSKVAESRGVPPIRAAAVASQLIGLVLLRHVVRVPPLADADDEELVALVAPVVQSYLTP</sequence>
<dbReference type="PRINTS" id="PR00455">
    <property type="entry name" value="HTHTETR"/>
</dbReference>
<feature type="DNA-binding region" description="H-T-H motif" evidence="2">
    <location>
        <begin position="34"/>
        <end position="53"/>
    </location>
</feature>
<dbReference type="GO" id="GO:0000976">
    <property type="term" value="F:transcription cis-regulatory region binding"/>
    <property type="evidence" value="ECO:0007669"/>
    <property type="project" value="TreeGrafter"/>
</dbReference>
<dbReference type="Gene3D" id="1.10.10.60">
    <property type="entry name" value="Homeodomain-like"/>
    <property type="match status" value="1"/>
</dbReference>
<dbReference type="SUPFAM" id="SSF48498">
    <property type="entry name" value="Tetracyclin repressor-like, C-terminal domain"/>
    <property type="match status" value="1"/>
</dbReference>
<dbReference type="InterPro" id="IPR050109">
    <property type="entry name" value="HTH-type_TetR-like_transc_reg"/>
</dbReference>
<keyword evidence="1 2" id="KW-0238">DNA-binding</keyword>
<dbReference type="InterPro" id="IPR023772">
    <property type="entry name" value="DNA-bd_HTH_TetR-type_CS"/>
</dbReference>
<dbReference type="PANTHER" id="PTHR30055:SF235">
    <property type="entry name" value="TRANSCRIPTIONAL REGULATORY PROTEIN"/>
    <property type="match status" value="1"/>
</dbReference>
<dbReference type="InterPro" id="IPR009057">
    <property type="entry name" value="Homeodomain-like_sf"/>
</dbReference>
<dbReference type="InterPro" id="IPR001647">
    <property type="entry name" value="HTH_TetR"/>
</dbReference>
<dbReference type="OrthoDB" id="3210235at2"/>
<dbReference type="GO" id="GO:0003700">
    <property type="term" value="F:DNA-binding transcription factor activity"/>
    <property type="evidence" value="ECO:0007669"/>
    <property type="project" value="TreeGrafter"/>
</dbReference>
<dbReference type="Pfam" id="PF17920">
    <property type="entry name" value="TetR_C_16"/>
    <property type="match status" value="1"/>
</dbReference>
<evidence type="ECO:0000313" key="4">
    <source>
        <dbReference type="EMBL" id="KAA9152911.1"/>
    </source>
</evidence>
<reference evidence="4" key="1">
    <citation type="submission" date="2019-09" db="EMBL/GenBank/DDBJ databases">
        <authorList>
            <person name="Teo W.F.A."/>
            <person name="Duangmal K."/>
        </authorList>
    </citation>
    <scope>NUCLEOTIDE SEQUENCE [LARGE SCALE GENOMIC DNA]</scope>
    <source>
        <strain evidence="4">K81G1</strain>
    </source>
</reference>
<dbReference type="PANTHER" id="PTHR30055">
    <property type="entry name" value="HTH-TYPE TRANSCRIPTIONAL REGULATOR RUTR"/>
    <property type="match status" value="1"/>
</dbReference>